<evidence type="ECO:0000256" key="5">
    <source>
        <dbReference type="SAM" id="MobiDB-lite"/>
    </source>
</evidence>
<feature type="domain" description="NAC" evidence="6">
    <location>
        <begin position="107"/>
        <end position="268"/>
    </location>
</feature>
<organism evidence="7 8">
    <name type="scientific">Dendrobium thyrsiflorum</name>
    <name type="common">Pinecone-like raceme dendrobium</name>
    <name type="synonym">Orchid</name>
    <dbReference type="NCBI Taxonomy" id="117978"/>
    <lineage>
        <taxon>Eukaryota</taxon>
        <taxon>Viridiplantae</taxon>
        <taxon>Streptophyta</taxon>
        <taxon>Embryophyta</taxon>
        <taxon>Tracheophyta</taxon>
        <taxon>Spermatophyta</taxon>
        <taxon>Magnoliopsida</taxon>
        <taxon>Liliopsida</taxon>
        <taxon>Asparagales</taxon>
        <taxon>Orchidaceae</taxon>
        <taxon>Epidendroideae</taxon>
        <taxon>Malaxideae</taxon>
        <taxon>Dendrobiinae</taxon>
        <taxon>Dendrobium</taxon>
    </lineage>
</organism>
<dbReference type="Pfam" id="PF02365">
    <property type="entry name" value="NAM"/>
    <property type="match status" value="1"/>
</dbReference>
<evidence type="ECO:0000256" key="1">
    <source>
        <dbReference type="ARBA" id="ARBA00023015"/>
    </source>
</evidence>
<dbReference type="PROSITE" id="PS51005">
    <property type="entry name" value="NAC"/>
    <property type="match status" value="1"/>
</dbReference>
<proteinExistence type="predicted"/>
<dbReference type="AlphaFoldDB" id="A0ABD0U3V3"/>
<keyword evidence="3" id="KW-0804">Transcription</keyword>
<evidence type="ECO:0000313" key="8">
    <source>
        <dbReference type="Proteomes" id="UP001552299"/>
    </source>
</evidence>
<evidence type="ECO:0000256" key="2">
    <source>
        <dbReference type="ARBA" id="ARBA00023125"/>
    </source>
</evidence>
<accession>A0ABD0U3V3</accession>
<dbReference type="InterPro" id="IPR044799">
    <property type="entry name" value="SOG1-like"/>
</dbReference>
<sequence length="449" mass="50381">MKRSSRPNQSGVPALPALRAFSLRTIDGDSVSSCYLAQFSSDTIDRANEGMARAWLTNCRGIAKKVKNATSYSNHRLCDLGAEASRECPNCQHIIDNSDVSLELPGLPAGVKFDPTDVELLEHLAGKIGVGIAKAHIFIDEFIPTLDGEQGICCTHPENLPGARKDGSSVHFFHRSLNAYSTGNRKRRKIQSRCGETEESVRWHKTGKTKPVIENGILKGWKKIMVLHRSFGKGNKPDKAKWVLHQYHFGMDEEEKDGQLVVSKIFYQQTKQMESNETENVQEKPNVLTMRYSPRTPRTMTPRPHRSKMNPSYKANEEVVLLLKVQEEQAPESELPPSTLPIVNLKDEETGSHYWAGESEAIDEPNPQLLNEPLLCHEVLNPKFPPLVESTLQLHQAEMIISCKDQFDIDADLAYGFPSLDDIEVDTPPDFQLSDLQFSSQDSFTSWLG</sequence>
<evidence type="ECO:0000313" key="7">
    <source>
        <dbReference type="EMBL" id="KAL0906708.1"/>
    </source>
</evidence>
<evidence type="ECO:0000256" key="3">
    <source>
        <dbReference type="ARBA" id="ARBA00023163"/>
    </source>
</evidence>
<evidence type="ECO:0000259" key="6">
    <source>
        <dbReference type="PROSITE" id="PS51005"/>
    </source>
</evidence>
<dbReference type="InterPro" id="IPR003441">
    <property type="entry name" value="NAC-dom"/>
</dbReference>
<dbReference type="Gene3D" id="2.170.150.80">
    <property type="entry name" value="NAC domain"/>
    <property type="match status" value="1"/>
</dbReference>
<feature type="region of interest" description="Disordered" evidence="5">
    <location>
        <begin position="292"/>
        <end position="312"/>
    </location>
</feature>
<keyword evidence="8" id="KW-1185">Reference proteome</keyword>
<dbReference type="GO" id="GO:0003677">
    <property type="term" value="F:DNA binding"/>
    <property type="evidence" value="ECO:0007669"/>
    <property type="project" value="UniProtKB-KW"/>
</dbReference>
<dbReference type="PANTHER" id="PTHR31079">
    <property type="entry name" value="NAC DOMAIN-CONTAINING PROTEIN 73"/>
    <property type="match status" value="1"/>
</dbReference>
<evidence type="ECO:0000256" key="4">
    <source>
        <dbReference type="ARBA" id="ARBA00023242"/>
    </source>
</evidence>
<keyword evidence="2" id="KW-0238">DNA-binding</keyword>
<gene>
    <name evidence="7" type="ORF">M5K25_025223</name>
</gene>
<keyword evidence="4" id="KW-0539">Nucleus</keyword>
<dbReference type="FunFam" id="2.170.150.80:FF:000009">
    <property type="entry name" value="NAC domain-containing protein 8"/>
    <property type="match status" value="1"/>
</dbReference>
<keyword evidence="1" id="KW-0805">Transcription regulation</keyword>
<dbReference type="PANTHER" id="PTHR31079:SF2">
    <property type="entry name" value="NAC DOMAIN CONTAINING PROTEIN 44-RELATED"/>
    <property type="match status" value="1"/>
</dbReference>
<dbReference type="EMBL" id="JANQDX010000018">
    <property type="protein sequence ID" value="KAL0906708.1"/>
    <property type="molecule type" value="Genomic_DNA"/>
</dbReference>
<dbReference type="SUPFAM" id="SSF101941">
    <property type="entry name" value="NAC domain"/>
    <property type="match status" value="1"/>
</dbReference>
<dbReference type="InterPro" id="IPR036093">
    <property type="entry name" value="NAC_dom_sf"/>
</dbReference>
<comment type="caution">
    <text evidence="7">The sequence shown here is derived from an EMBL/GenBank/DDBJ whole genome shotgun (WGS) entry which is preliminary data.</text>
</comment>
<dbReference type="Proteomes" id="UP001552299">
    <property type="component" value="Unassembled WGS sequence"/>
</dbReference>
<protein>
    <recommendedName>
        <fullName evidence="6">NAC domain-containing protein</fullName>
    </recommendedName>
</protein>
<reference evidence="7 8" key="1">
    <citation type="journal article" date="2024" name="Plant Biotechnol. J.">
        <title>Dendrobium thyrsiflorum genome and its molecular insights into genes involved in important horticultural traits.</title>
        <authorList>
            <person name="Chen B."/>
            <person name="Wang J.Y."/>
            <person name="Zheng P.J."/>
            <person name="Li K.L."/>
            <person name="Liang Y.M."/>
            <person name="Chen X.F."/>
            <person name="Zhang C."/>
            <person name="Zhao X."/>
            <person name="He X."/>
            <person name="Zhang G.Q."/>
            <person name="Liu Z.J."/>
            <person name="Xu Q."/>
        </authorList>
    </citation>
    <scope>NUCLEOTIDE SEQUENCE [LARGE SCALE GENOMIC DNA]</scope>
    <source>
        <strain evidence="7">GZMU011</strain>
    </source>
</reference>
<feature type="compositionally biased region" description="Low complexity" evidence="5">
    <location>
        <begin position="292"/>
        <end position="302"/>
    </location>
</feature>
<name>A0ABD0U3V3_DENTH</name>